<reference evidence="3" key="1">
    <citation type="journal article" date="2014" name="Int. J. Syst. Evol. Microbiol.">
        <title>Complete genome sequence of Corynebacterium casei LMG S-19264T (=DSM 44701T), isolated from a smear-ripened cheese.</title>
        <authorList>
            <consortium name="US DOE Joint Genome Institute (JGI-PGF)"/>
            <person name="Walter F."/>
            <person name="Albersmeier A."/>
            <person name="Kalinowski J."/>
            <person name="Ruckert C."/>
        </authorList>
    </citation>
    <scope>NUCLEOTIDE SEQUENCE</scope>
    <source>
        <strain evidence="3">JCM 13064</strain>
    </source>
</reference>
<reference evidence="3" key="2">
    <citation type="submission" date="2020-09" db="EMBL/GenBank/DDBJ databases">
        <authorList>
            <person name="Sun Q."/>
            <person name="Ohkuma M."/>
        </authorList>
    </citation>
    <scope>NUCLEOTIDE SEQUENCE</scope>
    <source>
        <strain evidence="3">JCM 13064</strain>
    </source>
</reference>
<dbReference type="Proteomes" id="UP000645217">
    <property type="component" value="Unassembled WGS sequence"/>
</dbReference>
<dbReference type="InterPro" id="IPR007278">
    <property type="entry name" value="DUF397"/>
</dbReference>
<sequence>MGAEDVSFPELSGAVWKKSSRSGNSGGNCVEVAGDLPGVVGVRDSKNAAGPVLVLRSDVWSAFLGAVKSGVL</sequence>
<evidence type="ECO:0000313" key="4">
    <source>
        <dbReference type="Proteomes" id="UP000645217"/>
    </source>
</evidence>
<proteinExistence type="predicted"/>
<feature type="region of interest" description="Disordered" evidence="1">
    <location>
        <begin position="1"/>
        <end position="27"/>
    </location>
</feature>
<organism evidence="3 4">
    <name type="scientific">Sphaerisporangium melleum</name>
    <dbReference type="NCBI Taxonomy" id="321316"/>
    <lineage>
        <taxon>Bacteria</taxon>
        <taxon>Bacillati</taxon>
        <taxon>Actinomycetota</taxon>
        <taxon>Actinomycetes</taxon>
        <taxon>Streptosporangiales</taxon>
        <taxon>Streptosporangiaceae</taxon>
        <taxon>Sphaerisporangium</taxon>
    </lineage>
</organism>
<gene>
    <name evidence="3" type="ORF">GCM10007964_36620</name>
</gene>
<evidence type="ECO:0000259" key="2">
    <source>
        <dbReference type="Pfam" id="PF04149"/>
    </source>
</evidence>
<accession>A0A917R5S3</accession>
<keyword evidence="4" id="KW-1185">Reference proteome</keyword>
<comment type="caution">
    <text evidence="3">The sequence shown here is derived from an EMBL/GenBank/DDBJ whole genome shotgun (WGS) entry which is preliminary data.</text>
</comment>
<dbReference type="EMBL" id="BMNT01000019">
    <property type="protein sequence ID" value="GGK90650.1"/>
    <property type="molecule type" value="Genomic_DNA"/>
</dbReference>
<dbReference type="RefSeq" id="WP_229691240.1">
    <property type="nucleotide sequence ID" value="NZ_BMNT01000019.1"/>
</dbReference>
<dbReference type="AlphaFoldDB" id="A0A917R5S3"/>
<feature type="domain" description="DUF397" evidence="2">
    <location>
        <begin position="14"/>
        <end position="68"/>
    </location>
</feature>
<evidence type="ECO:0000256" key="1">
    <source>
        <dbReference type="SAM" id="MobiDB-lite"/>
    </source>
</evidence>
<evidence type="ECO:0000313" key="3">
    <source>
        <dbReference type="EMBL" id="GGK90650.1"/>
    </source>
</evidence>
<protein>
    <recommendedName>
        <fullName evidence="2">DUF397 domain-containing protein</fullName>
    </recommendedName>
</protein>
<dbReference type="Pfam" id="PF04149">
    <property type="entry name" value="DUF397"/>
    <property type="match status" value="1"/>
</dbReference>
<name>A0A917R5S3_9ACTN</name>